<evidence type="ECO:0000313" key="6">
    <source>
        <dbReference type="Proteomes" id="UP000314980"/>
    </source>
</evidence>
<dbReference type="Gene3D" id="2.60.120.40">
    <property type="match status" value="2"/>
</dbReference>
<dbReference type="InParanoid" id="A0A4W6E8Q9"/>
<dbReference type="PRINTS" id="PR00007">
    <property type="entry name" value="COMPLEMNTC1Q"/>
</dbReference>
<comment type="subcellular location">
    <subcellularLocation>
        <location evidence="1">Secreted</location>
    </subcellularLocation>
</comment>
<dbReference type="PROSITE" id="PS50871">
    <property type="entry name" value="C1Q"/>
    <property type="match status" value="1"/>
</dbReference>
<reference evidence="6" key="1">
    <citation type="submission" date="2015-09" db="EMBL/GenBank/DDBJ databases">
        <authorList>
            <person name="Sai Rama Sridatta P."/>
        </authorList>
    </citation>
    <scope>NUCLEOTIDE SEQUENCE [LARGE SCALE GENOMIC DNA]</scope>
</reference>
<evidence type="ECO:0000259" key="4">
    <source>
        <dbReference type="PROSITE" id="PS50871"/>
    </source>
</evidence>
<dbReference type="PANTHER" id="PTHR22923:SF102">
    <property type="entry name" value="CEREBELLIN 13-RELATED"/>
    <property type="match status" value="1"/>
</dbReference>
<keyword evidence="2" id="KW-0964">Secreted</keyword>
<dbReference type="InterPro" id="IPR008983">
    <property type="entry name" value="Tumour_necrosis_fac-like_dom"/>
</dbReference>
<dbReference type="InterPro" id="IPR001073">
    <property type="entry name" value="C1q_dom"/>
</dbReference>
<dbReference type="InterPro" id="IPR050822">
    <property type="entry name" value="Cerebellin_Synaptic_Org"/>
</dbReference>
<dbReference type="AlphaFoldDB" id="A0A4W6E8Q9"/>
<keyword evidence="3" id="KW-0732">Signal</keyword>
<organism evidence="5 6">
    <name type="scientific">Lates calcarifer</name>
    <name type="common">Barramundi</name>
    <name type="synonym">Holocentrus calcarifer</name>
    <dbReference type="NCBI Taxonomy" id="8187"/>
    <lineage>
        <taxon>Eukaryota</taxon>
        <taxon>Metazoa</taxon>
        <taxon>Chordata</taxon>
        <taxon>Craniata</taxon>
        <taxon>Vertebrata</taxon>
        <taxon>Euteleostomi</taxon>
        <taxon>Actinopterygii</taxon>
        <taxon>Neopterygii</taxon>
        <taxon>Teleostei</taxon>
        <taxon>Neoteleostei</taxon>
        <taxon>Acanthomorphata</taxon>
        <taxon>Carangaria</taxon>
        <taxon>Carangaria incertae sedis</taxon>
        <taxon>Centropomidae</taxon>
        <taxon>Lates</taxon>
    </lineage>
</organism>
<dbReference type="Pfam" id="PF00386">
    <property type="entry name" value="C1q"/>
    <property type="match status" value="2"/>
</dbReference>
<dbReference type="SUPFAM" id="SSF49842">
    <property type="entry name" value="TNF-like"/>
    <property type="match status" value="2"/>
</dbReference>
<keyword evidence="6" id="KW-1185">Reference proteome</keyword>
<dbReference type="PANTHER" id="PTHR22923">
    <property type="entry name" value="CEREBELLIN-RELATED"/>
    <property type="match status" value="1"/>
</dbReference>
<gene>
    <name evidence="5" type="primary">LOC108883533</name>
</gene>
<evidence type="ECO:0000256" key="2">
    <source>
        <dbReference type="ARBA" id="ARBA00022525"/>
    </source>
</evidence>
<sequence length="251" mass="28346">GFVGPFNAEITLTYKNVFTNTGAYNPSTGIFTAPVEGFYYFSFSGHNHSHRPMGLRLMKNGVQMVTVYNHPAGSRYETATNGITLQLKVGDQVYMRLRANTWIFDNANNHSTFIGHLLFPLSIHFSKKDENHRLPNVKHFYLFLSLPNPTCKPMAAGSVACLSVCFIFGGDEGLPELHQREFPKLLNYSFKVDTVIGNRYETATNGITLQLKVGDQVYMRLRANTWIFDNANNHSTFIGHLLFPLQMQNPS</sequence>
<evidence type="ECO:0000256" key="1">
    <source>
        <dbReference type="ARBA" id="ARBA00004613"/>
    </source>
</evidence>
<reference evidence="5" key="3">
    <citation type="submission" date="2025-09" db="UniProtKB">
        <authorList>
            <consortium name="Ensembl"/>
        </authorList>
    </citation>
    <scope>IDENTIFICATION</scope>
</reference>
<dbReference type="GeneTree" id="ENSGT00950000183116"/>
<dbReference type="SMART" id="SM00110">
    <property type="entry name" value="C1Q"/>
    <property type="match status" value="1"/>
</dbReference>
<evidence type="ECO:0000313" key="5">
    <source>
        <dbReference type="Ensembl" id="ENSLCAP00010033507.1"/>
    </source>
</evidence>
<dbReference type="Proteomes" id="UP000314980">
    <property type="component" value="Unassembled WGS sequence"/>
</dbReference>
<dbReference type="Ensembl" id="ENSLCAT00010034301.1">
    <property type="protein sequence ID" value="ENSLCAP00010033507.1"/>
    <property type="gene ID" value="ENSLCAG00010015747.1"/>
</dbReference>
<accession>A0A4W6E8Q9</accession>
<feature type="domain" description="C1q" evidence="4">
    <location>
        <begin position="1"/>
        <end position="124"/>
    </location>
</feature>
<reference evidence="5" key="2">
    <citation type="submission" date="2025-08" db="UniProtKB">
        <authorList>
            <consortium name="Ensembl"/>
        </authorList>
    </citation>
    <scope>IDENTIFICATION</scope>
</reference>
<proteinExistence type="predicted"/>
<evidence type="ECO:0000256" key="3">
    <source>
        <dbReference type="ARBA" id="ARBA00022729"/>
    </source>
</evidence>
<name>A0A4W6E8Q9_LATCA</name>
<protein>
    <recommendedName>
        <fullName evidence="4">C1q domain-containing protein</fullName>
    </recommendedName>
</protein>
<dbReference type="GO" id="GO:0005576">
    <property type="term" value="C:extracellular region"/>
    <property type="evidence" value="ECO:0007669"/>
    <property type="project" value="UniProtKB-SubCell"/>
</dbReference>